<protein>
    <recommendedName>
        <fullName evidence="24">A disintegrin and metalloproteinase with thrombospondin motifs 7</fullName>
    </recommendedName>
</protein>
<dbReference type="InterPro" id="IPR050439">
    <property type="entry name" value="ADAMTS_ADAMTS-like"/>
</dbReference>
<feature type="binding site" evidence="16">
    <location>
        <position position="676"/>
    </location>
    <ligand>
        <name>Ca(2+)</name>
        <dbReference type="ChEBI" id="CHEBI:29108"/>
        <label>2</label>
    </ligand>
</feature>
<keyword evidence="9" id="KW-0378">Hydrolase</keyword>
<feature type="binding site" evidence="16">
    <location>
        <position position="592"/>
    </location>
    <ligand>
        <name>Ca(2+)</name>
        <dbReference type="ChEBI" id="CHEBI:29108"/>
        <label>1</label>
    </ligand>
</feature>
<proteinExistence type="predicted"/>
<dbReference type="Gene3D" id="3.40.1620.60">
    <property type="match status" value="1"/>
</dbReference>
<dbReference type="Pfam" id="PF17771">
    <property type="entry name" value="ADAMTS_CR_2"/>
    <property type="match status" value="1"/>
</dbReference>
<keyword evidence="8" id="KW-0677">Repeat</keyword>
<feature type="binding site" evidence="16">
    <location>
        <position position="793"/>
    </location>
    <ligand>
        <name>Ca(2+)</name>
        <dbReference type="ChEBI" id="CHEBI:29108"/>
        <label>1</label>
    </ligand>
</feature>
<dbReference type="PROSITE" id="PS50215">
    <property type="entry name" value="ADAM_MEPRO"/>
    <property type="match status" value="1"/>
</dbReference>
<evidence type="ECO:0000256" key="11">
    <source>
        <dbReference type="ARBA" id="ARBA00023049"/>
    </source>
</evidence>
<feature type="domain" description="PLAC" evidence="21">
    <location>
        <begin position="1671"/>
        <end position="1711"/>
    </location>
</feature>
<evidence type="ECO:0000259" key="20">
    <source>
        <dbReference type="PROSITE" id="PS50215"/>
    </source>
</evidence>
<evidence type="ECO:0008006" key="24">
    <source>
        <dbReference type="Google" id="ProtNLM"/>
    </source>
</evidence>
<feature type="binding site" evidence="16 18">
    <location>
        <position position="745"/>
    </location>
    <ligand>
        <name>Zn(2+)</name>
        <dbReference type="ChEBI" id="CHEBI:29105"/>
        <note>catalytic</note>
    </ligand>
</feature>
<comment type="caution">
    <text evidence="18">Lacks conserved residue(s) required for the propagation of feature annotation.</text>
</comment>
<dbReference type="PROSITE" id="PS50900">
    <property type="entry name" value="PLAC"/>
    <property type="match status" value="1"/>
</dbReference>
<dbReference type="CDD" id="cd04273">
    <property type="entry name" value="ZnMc_ADAMTS_like"/>
    <property type="match status" value="1"/>
</dbReference>
<dbReference type="SUPFAM" id="SSF82895">
    <property type="entry name" value="TSP-1 type 1 repeat"/>
    <property type="match status" value="7"/>
</dbReference>
<evidence type="ECO:0000256" key="9">
    <source>
        <dbReference type="ARBA" id="ARBA00022801"/>
    </source>
</evidence>
<dbReference type="FunFam" id="2.20.100.10:FF:000006">
    <property type="entry name" value="A disintegrin and metalloproteinase with thrombospondin motifs 1"/>
    <property type="match status" value="1"/>
</dbReference>
<dbReference type="Pfam" id="PF01421">
    <property type="entry name" value="Reprolysin"/>
    <property type="match status" value="1"/>
</dbReference>
<sequence length="1721" mass="192465">MVWTVPLERAVPWSGREGIARFGAHPRELQTTSQWLSTLQIWYAYLKVLFFVAVRKSRLASRTETSWQWAPIFCAVDFNLIHLKRLIKVALNPLRIKAFKPSTIFIHSARVLNSEKHRKQEDDKMPAATRPLSDKVSPLLESGITLTDGHHQISSNNNINQQQPCTTHLPSVLGLEHFSSFINTCSVDYCRSPDTVTTLLCCEGFSFGLNQTNNTIAGELQYCLSSDTDSLIFEPTSPLNSQGIYQNGQAMIAHCTNDVFQRLIPSDRAERSTTTKTASTHRPYAGHRSTPNHMPIVSGTLLALSIFFVLALLNGSASASKDFNFPDSNQGNFAQELTHFHISWPSRVDYNGEFVTHHLHARHVISSRQRRSTSEGLKSHQPYPNHLQKHAAASSPSLDAEGEHQHERQDPENVLHYKIPVHPEKDVMVELQNTHFLMGPAAVLEKVSSSGNVSDSLFTKLDRHHGCHLSGSVKGDLASKVALSACEGLRGFIQVDGIEYLIEPVKGHNKTEDGSHPHLVYRRSALPDHLDSLSSQHRKEPSCAVTEEYDRAMSHRERWERHKRGASKSRSHEESGSHQRKRRSISIEKHVETLVVVDPEMVQFYINEDIETYVLTVMNMVATLYHDASIGNAVNIVIVRIMLLQDPDEELKITHHADKTLRSFCKWQKKINFRDDDHPNHHDVAVLLTRRNICARMNEPCSTLGLAQVAGLCQPHRTCSINEDTGLSLAWTVAHEIGHNFGMKHDVSGECKPGPDKQYVMAPHLTWDRTPRSWSSCSRTSITEFLDRNWGYCLDDPPGQHDFKYPTLPAGTMYDADHQCRLLYGEGAESCKGIEILENICVTLWCRVNNKCSTKLQPAAVGTLCGANKWCFNGQCVDIGERPQAIDGEWGQWGEWSDCTRTCGAGVSVAQRHCNHPPPSNGGKYCTGERKRYRICNTENCDEDAESFRASQCGEFNDLPYKGKKYQWEPILTPDTPCQLHCKPKDRFFSVLLKDIVTDGTPCMIGSRHMCISGRCRHIGCDWILDSSATEDRCGVCFGDGSTCTTIKNRFNETKGLGYVEATVIPKGARNIRVEEVAEASNFLALRNDKGEYYLNGHWFIQWSGDYEMAGTVIHYKRTGNREKFLAPGPLKEPLHIMLLIQTHNPGVEFEYTVPKENVSDIRKPEFSWDYTDWSHCTVSCGGGTQRQVVVCKEKEAGAVHESYCDLTAKPDDQLRACNVHLCPARWWAGPWQHCTVTCGDKGIHRRTVICVRSLGQDEQIALEDKVCEGLEKPLEVAPCHHKDPCPGLGTWQLLEWSNCTRSCDGGVQFRKVACVNGTRCPIPKPVLERACNLHQCPQVKESTVSISLAEGGQGLPASNTIGSVLNPSDMTGPAYPIADDNDGNIFLEEGGEGSEDIIFTNEEDGGEDDDDDDDDKDGDDDVAIPTLTPVAPSKKTHKQRHHKNDRNEDDGEKYTTRSEIIPEVNEGGDDKESGSIETEKTTATNVMGTTNKHNDNGKDQFFWKTLDWGQCSKNCGMGVQTRAVFCVQARDGAQVEPAACDPTTKPSTMIECTESTCLSWQTDDWSECSATCGYGIETRHVVCPGEDRCDPSVKPETTRECQDQPPCTAWVYGDWSKCSKTCGAGRQERLVQCVNLTSQQLVQGCNHDFMPQQGQDCNKQDCPKDVGAALSQSCESNEMSYKVCRMLKRIGLCHKQYVQSKCCRTCADHKRPKPDIKKLT</sequence>
<dbReference type="SUPFAM" id="SSF55486">
    <property type="entry name" value="Metalloproteases ('zincins'), catalytic domain"/>
    <property type="match status" value="1"/>
</dbReference>
<feature type="disulfide bond" evidence="17">
    <location>
        <begin position="914"/>
        <end position="926"/>
    </location>
</feature>
<feature type="binding site" evidence="16 18">
    <location>
        <position position="739"/>
    </location>
    <ligand>
        <name>Zn(2+)</name>
        <dbReference type="ChEBI" id="CHEBI:29105"/>
        <note>catalytic</note>
    </ligand>
</feature>
<dbReference type="Pfam" id="PF05986">
    <property type="entry name" value="ADAMTS_spacer1"/>
    <property type="match status" value="1"/>
</dbReference>
<dbReference type="Gene3D" id="3.40.390.10">
    <property type="entry name" value="Collagenase (Catalytic Domain)"/>
    <property type="match status" value="1"/>
</dbReference>
<keyword evidence="12" id="KW-0865">Zymogen</keyword>
<feature type="binding site" evidence="16 18">
    <location>
        <position position="735"/>
    </location>
    <ligand>
        <name>Zn(2+)</name>
        <dbReference type="ChEBI" id="CHEBI:29105"/>
        <note>catalytic</note>
    </ligand>
</feature>
<dbReference type="GO" id="GO:0004222">
    <property type="term" value="F:metalloendopeptidase activity"/>
    <property type="evidence" value="ECO:0007669"/>
    <property type="project" value="InterPro"/>
</dbReference>
<keyword evidence="16" id="KW-0106">Calcium</keyword>
<dbReference type="SMART" id="SM00608">
    <property type="entry name" value="ACR"/>
    <property type="match status" value="1"/>
</dbReference>
<evidence type="ECO:0000256" key="6">
    <source>
        <dbReference type="ARBA" id="ARBA00022723"/>
    </source>
</evidence>
<evidence type="ECO:0000256" key="10">
    <source>
        <dbReference type="ARBA" id="ARBA00022833"/>
    </source>
</evidence>
<feature type="disulfide bond" evidence="17">
    <location>
        <begin position="820"/>
        <end position="846"/>
    </location>
</feature>
<organism evidence="22 23">
    <name type="scientific">Elysia crispata</name>
    <name type="common">lettuce slug</name>
    <dbReference type="NCBI Taxonomy" id="231223"/>
    <lineage>
        <taxon>Eukaryota</taxon>
        <taxon>Metazoa</taxon>
        <taxon>Spiralia</taxon>
        <taxon>Lophotrochozoa</taxon>
        <taxon>Mollusca</taxon>
        <taxon>Gastropoda</taxon>
        <taxon>Heterobranchia</taxon>
        <taxon>Euthyneura</taxon>
        <taxon>Panpulmonata</taxon>
        <taxon>Sacoglossa</taxon>
        <taxon>Placobranchoidea</taxon>
        <taxon>Plakobranchidae</taxon>
        <taxon>Elysia</taxon>
    </lineage>
</organism>
<feature type="compositionally biased region" description="Basic and acidic residues" evidence="19">
    <location>
        <begin position="401"/>
        <end position="413"/>
    </location>
</feature>
<dbReference type="EMBL" id="JAWDGP010000612">
    <property type="protein sequence ID" value="KAK3798933.1"/>
    <property type="molecule type" value="Genomic_DNA"/>
</dbReference>
<comment type="caution">
    <text evidence="22">The sequence shown here is derived from an EMBL/GenBank/DDBJ whole genome shotgun (WGS) entry which is preliminary data.</text>
</comment>
<feature type="region of interest" description="Disordered" evidence="19">
    <location>
        <begin position="388"/>
        <end position="413"/>
    </location>
</feature>
<accession>A0AAE1B3Q4</accession>
<feature type="binding site" evidence="16">
    <location>
        <position position="592"/>
    </location>
    <ligand>
        <name>Ca(2+)</name>
        <dbReference type="ChEBI" id="CHEBI:29108"/>
        <label>2</label>
    </ligand>
</feature>
<feature type="compositionally biased region" description="Acidic residues" evidence="19">
    <location>
        <begin position="1398"/>
        <end position="1423"/>
    </location>
</feature>
<dbReference type="PANTHER" id="PTHR13723">
    <property type="entry name" value="ADAMTS A DISINTEGRIN AND METALLOPROTEASE WITH THROMBOSPONDIN MOTIFS PROTEASE"/>
    <property type="match status" value="1"/>
</dbReference>
<keyword evidence="11" id="KW-0482">Metalloprotease</keyword>
<dbReference type="GO" id="GO:0030198">
    <property type="term" value="P:extracellular matrix organization"/>
    <property type="evidence" value="ECO:0007669"/>
    <property type="project" value="InterPro"/>
</dbReference>
<feature type="disulfide bond" evidence="17">
    <location>
        <begin position="751"/>
        <end position="777"/>
    </location>
</feature>
<dbReference type="Gene3D" id="2.60.120.830">
    <property type="match status" value="1"/>
</dbReference>
<dbReference type="GO" id="GO:0046872">
    <property type="term" value="F:metal ion binding"/>
    <property type="evidence" value="ECO:0007669"/>
    <property type="project" value="UniProtKB-KW"/>
</dbReference>
<dbReference type="InterPro" id="IPR000884">
    <property type="entry name" value="TSP1_rpt"/>
</dbReference>
<dbReference type="InterPro" id="IPR024079">
    <property type="entry name" value="MetalloPept_cat_dom_sf"/>
</dbReference>
<evidence type="ECO:0000259" key="21">
    <source>
        <dbReference type="PROSITE" id="PS50900"/>
    </source>
</evidence>
<dbReference type="PANTHER" id="PTHR13723:SF200">
    <property type="entry name" value="ADAM METALLOPEPTIDASE WITH THROMBOSPONDIN TYPE 1 MOTIF B, ISOFORM B"/>
    <property type="match status" value="1"/>
</dbReference>
<feature type="disulfide bond" evidence="17 18">
    <location>
        <begin position="713"/>
        <end position="793"/>
    </location>
</feature>
<dbReference type="FunFam" id="3.40.390.10:FF:000001">
    <property type="entry name" value="A disintegrin and metalloproteinase with thrombospondin motifs 1"/>
    <property type="match status" value="1"/>
</dbReference>
<dbReference type="InterPro" id="IPR006586">
    <property type="entry name" value="ADAM_Cys-rich"/>
</dbReference>
<feature type="disulfide bond" evidence="17">
    <location>
        <begin position="903"/>
        <end position="941"/>
    </location>
</feature>
<feature type="compositionally biased region" description="Basic residues" evidence="19">
    <location>
        <begin position="1435"/>
        <end position="1445"/>
    </location>
</feature>
<keyword evidence="7" id="KW-0732">Signal</keyword>
<feature type="active site" evidence="15 18">
    <location>
        <position position="736"/>
    </location>
</feature>
<feature type="disulfide bond" evidence="17">
    <location>
        <begin position="841"/>
        <end position="871"/>
    </location>
</feature>
<feature type="disulfide bond" evidence="17">
    <location>
        <begin position="694"/>
        <end position="701"/>
    </location>
</feature>
<keyword evidence="10 16" id="KW-0862">Zinc</keyword>
<keyword evidence="2" id="KW-0964">Secreted</keyword>
<dbReference type="InterPro" id="IPR036383">
    <property type="entry name" value="TSP1_rpt_sf"/>
</dbReference>
<evidence type="ECO:0000256" key="15">
    <source>
        <dbReference type="PIRSR" id="PIRSR613273-1"/>
    </source>
</evidence>
<feature type="disulfide bond" evidence="17">
    <location>
        <begin position="865"/>
        <end position="876"/>
    </location>
</feature>
<keyword evidence="6 16" id="KW-0479">Metal-binding</keyword>
<dbReference type="GO" id="GO:0006508">
    <property type="term" value="P:proteolysis"/>
    <property type="evidence" value="ECO:0007669"/>
    <property type="project" value="UniProtKB-KW"/>
</dbReference>
<feature type="region of interest" description="Disordered" evidence="19">
    <location>
        <begin position="1398"/>
        <end position="1476"/>
    </location>
</feature>
<feature type="disulfide bond" evidence="17">
    <location>
        <begin position="665"/>
        <end position="719"/>
    </location>
</feature>
<evidence type="ECO:0000256" key="3">
    <source>
        <dbReference type="ARBA" id="ARBA00022530"/>
    </source>
</evidence>
<feature type="disulfide bond" evidence="17">
    <location>
        <begin position="831"/>
        <end position="852"/>
    </location>
</feature>
<evidence type="ECO:0000256" key="5">
    <source>
        <dbReference type="ARBA" id="ARBA00022685"/>
    </source>
</evidence>
<evidence type="ECO:0000256" key="14">
    <source>
        <dbReference type="ARBA" id="ARBA00023180"/>
    </source>
</evidence>
<dbReference type="FunFam" id="2.60.120.830:FF:000001">
    <property type="entry name" value="A disintegrin and metalloproteinase with thrombospondin motifs 1"/>
    <property type="match status" value="1"/>
</dbReference>
<evidence type="ECO:0000256" key="18">
    <source>
        <dbReference type="PROSITE-ProRule" id="PRU00276"/>
    </source>
</evidence>
<dbReference type="InterPro" id="IPR013273">
    <property type="entry name" value="ADAMTS/ADAMTS-like"/>
</dbReference>
<name>A0AAE1B3Q4_9GAST</name>
<keyword evidence="13 17" id="KW-1015">Disulfide bond</keyword>
<evidence type="ECO:0000256" key="4">
    <source>
        <dbReference type="ARBA" id="ARBA00022670"/>
    </source>
</evidence>
<feature type="domain" description="Peptidase M12B" evidence="20">
    <location>
        <begin position="589"/>
        <end position="798"/>
    </location>
</feature>
<feature type="region of interest" description="Disordered" evidence="19">
    <location>
        <begin position="554"/>
        <end position="584"/>
    </location>
</feature>
<feature type="disulfide bond" evidence="17">
    <location>
        <begin position="899"/>
        <end position="936"/>
    </location>
</feature>
<keyword evidence="4" id="KW-0645">Protease</keyword>
<dbReference type="Gene3D" id="2.20.100.10">
    <property type="entry name" value="Thrombospondin type-1 (TSP1) repeat"/>
    <property type="match status" value="7"/>
</dbReference>
<keyword evidence="23" id="KW-1185">Reference proteome</keyword>
<comment type="cofactor">
    <cofactor evidence="16">
        <name>Zn(2+)</name>
        <dbReference type="ChEBI" id="CHEBI:29105"/>
    </cofactor>
    <text evidence="16">Binds 1 zinc ion per subunit.</text>
</comment>
<feature type="binding site" evidence="16">
    <location>
        <position position="796"/>
    </location>
    <ligand>
        <name>Ca(2+)</name>
        <dbReference type="ChEBI" id="CHEBI:29108"/>
        <label>2</label>
    </ligand>
</feature>
<evidence type="ECO:0000256" key="8">
    <source>
        <dbReference type="ARBA" id="ARBA00022737"/>
    </source>
</evidence>
<feature type="binding site" evidence="16">
    <location>
        <position position="683"/>
    </location>
    <ligand>
        <name>Ca(2+)</name>
        <dbReference type="ChEBI" id="CHEBI:29108"/>
        <label>1</label>
    </ligand>
</feature>
<dbReference type="Pfam" id="PF00090">
    <property type="entry name" value="TSP_1"/>
    <property type="match status" value="1"/>
</dbReference>
<feature type="binding site" description="in inhibited form" evidence="16">
    <location>
        <position position="543"/>
    </location>
    <ligand>
        <name>Zn(2+)</name>
        <dbReference type="ChEBI" id="CHEBI:29105"/>
        <note>catalytic</note>
    </ligand>
</feature>
<evidence type="ECO:0000256" key="19">
    <source>
        <dbReference type="SAM" id="MobiDB-lite"/>
    </source>
</evidence>
<evidence type="ECO:0000313" key="23">
    <source>
        <dbReference type="Proteomes" id="UP001283361"/>
    </source>
</evidence>
<keyword evidence="5" id="KW-0165">Cleavage on pair of basic residues</keyword>
<dbReference type="SMART" id="SM00209">
    <property type="entry name" value="TSP1"/>
    <property type="match status" value="7"/>
</dbReference>
<dbReference type="InterPro" id="IPR002870">
    <property type="entry name" value="Peptidase_M12B_N"/>
</dbReference>
<evidence type="ECO:0000256" key="13">
    <source>
        <dbReference type="ARBA" id="ARBA00023157"/>
    </source>
</evidence>
<dbReference type="FunFam" id="2.20.100.10:FF:000005">
    <property type="entry name" value="ADAM metallopeptidase with thrombospondin type 1 motif 9"/>
    <property type="match status" value="3"/>
</dbReference>
<dbReference type="PRINTS" id="PR01857">
    <property type="entry name" value="ADAMTSFAMILY"/>
</dbReference>
<dbReference type="InterPro" id="IPR045371">
    <property type="entry name" value="ADAMTS_CR_3"/>
</dbReference>
<dbReference type="InterPro" id="IPR010294">
    <property type="entry name" value="ADAMTS_spacer1"/>
</dbReference>
<dbReference type="GO" id="GO:0031012">
    <property type="term" value="C:extracellular matrix"/>
    <property type="evidence" value="ECO:0007669"/>
    <property type="project" value="TreeGrafter"/>
</dbReference>
<feature type="binding site" evidence="16">
    <location>
        <position position="796"/>
    </location>
    <ligand>
        <name>Ca(2+)</name>
        <dbReference type="ChEBI" id="CHEBI:29108"/>
        <label>1</label>
    </ligand>
</feature>
<evidence type="ECO:0000256" key="16">
    <source>
        <dbReference type="PIRSR" id="PIRSR613273-2"/>
    </source>
</evidence>
<keyword evidence="14" id="KW-0325">Glycoprotein</keyword>
<evidence type="ECO:0000256" key="12">
    <source>
        <dbReference type="ARBA" id="ARBA00023145"/>
    </source>
</evidence>
<feature type="region of interest" description="Disordered" evidence="19">
    <location>
        <begin position="266"/>
        <end position="291"/>
    </location>
</feature>
<dbReference type="Pfam" id="PF19030">
    <property type="entry name" value="TSP1_ADAMTS"/>
    <property type="match status" value="6"/>
</dbReference>
<dbReference type="InterPro" id="IPR010909">
    <property type="entry name" value="PLAC"/>
</dbReference>
<dbReference type="Pfam" id="PF01562">
    <property type="entry name" value="Pep_M12B_propep"/>
    <property type="match status" value="1"/>
</dbReference>
<reference evidence="22" key="1">
    <citation type="journal article" date="2023" name="G3 (Bethesda)">
        <title>A reference genome for the long-term kleptoplast-retaining sea slug Elysia crispata morphotype clarki.</title>
        <authorList>
            <person name="Eastman K.E."/>
            <person name="Pendleton A.L."/>
            <person name="Shaikh M.A."/>
            <person name="Suttiyut T."/>
            <person name="Ogas R."/>
            <person name="Tomko P."/>
            <person name="Gavelis G."/>
            <person name="Widhalm J.R."/>
            <person name="Wisecaver J.H."/>
        </authorList>
    </citation>
    <scope>NUCLEOTIDE SEQUENCE</scope>
    <source>
        <strain evidence="22">ECLA1</strain>
    </source>
</reference>
<comment type="subcellular location">
    <subcellularLocation>
        <location evidence="1">Secreted</location>
        <location evidence="1">Extracellular space</location>
        <location evidence="1">Extracellular matrix</location>
    </subcellularLocation>
</comment>
<keyword evidence="3" id="KW-0272">Extracellular matrix</keyword>
<dbReference type="Proteomes" id="UP001283361">
    <property type="component" value="Unassembled WGS sequence"/>
</dbReference>
<evidence type="ECO:0000256" key="7">
    <source>
        <dbReference type="ARBA" id="ARBA00022729"/>
    </source>
</evidence>
<dbReference type="InterPro" id="IPR001590">
    <property type="entry name" value="Peptidase_M12B"/>
</dbReference>
<evidence type="ECO:0000256" key="17">
    <source>
        <dbReference type="PIRSR" id="PIRSR613273-3"/>
    </source>
</evidence>
<evidence type="ECO:0000256" key="2">
    <source>
        <dbReference type="ARBA" id="ARBA00022525"/>
    </source>
</evidence>
<gene>
    <name evidence="22" type="ORF">RRG08_035561</name>
</gene>
<evidence type="ECO:0000313" key="22">
    <source>
        <dbReference type="EMBL" id="KAK3798933.1"/>
    </source>
</evidence>
<dbReference type="InterPro" id="IPR041645">
    <property type="entry name" value="ADAMTS_CR_2"/>
</dbReference>
<dbReference type="Pfam" id="PF19236">
    <property type="entry name" value="ADAMTS_CR_3"/>
    <property type="match status" value="1"/>
</dbReference>
<feature type="binding site" evidence="16">
    <location>
        <position position="676"/>
    </location>
    <ligand>
        <name>Ca(2+)</name>
        <dbReference type="ChEBI" id="CHEBI:29108"/>
        <label>1</label>
    </ligand>
</feature>
<evidence type="ECO:0000256" key="1">
    <source>
        <dbReference type="ARBA" id="ARBA00004498"/>
    </source>
</evidence>
<dbReference type="PROSITE" id="PS50092">
    <property type="entry name" value="TSP1"/>
    <property type="match status" value="7"/>
</dbReference>